<evidence type="ECO:0000256" key="1">
    <source>
        <dbReference type="SAM" id="Phobius"/>
    </source>
</evidence>
<evidence type="ECO:0008006" key="4">
    <source>
        <dbReference type="Google" id="ProtNLM"/>
    </source>
</evidence>
<evidence type="ECO:0000313" key="3">
    <source>
        <dbReference type="Proteomes" id="UP000183047"/>
    </source>
</evidence>
<keyword evidence="1" id="KW-1133">Transmembrane helix</keyword>
<feature type="transmembrane region" description="Helical" evidence="1">
    <location>
        <begin position="213"/>
        <end position="233"/>
    </location>
</feature>
<feature type="transmembrane region" description="Helical" evidence="1">
    <location>
        <begin position="326"/>
        <end position="346"/>
    </location>
</feature>
<feature type="transmembrane region" description="Helical" evidence="1">
    <location>
        <begin position="358"/>
        <end position="375"/>
    </location>
</feature>
<protein>
    <recommendedName>
        <fullName evidence="4">Glycosyltransferase RgtA/B/C/D-like domain-containing protein</fullName>
    </recommendedName>
</protein>
<feature type="transmembrane region" description="Helical" evidence="1">
    <location>
        <begin position="137"/>
        <end position="155"/>
    </location>
</feature>
<feature type="transmembrane region" description="Helical" evidence="1">
    <location>
        <begin position="270"/>
        <end position="290"/>
    </location>
</feature>
<name>A0A1G5CCF0_9FIRM</name>
<accession>A0A1G5CCF0</accession>
<feature type="transmembrane region" description="Helical" evidence="1">
    <location>
        <begin position="411"/>
        <end position="432"/>
    </location>
</feature>
<keyword evidence="3" id="KW-1185">Reference proteome</keyword>
<feature type="transmembrane region" description="Helical" evidence="1">
    <location>
        <begin position="162"/>
        <end position="193"/>
    </location>
</feature>
<organism evidence="2 3">
    <name type="scientific">Butyrivibrio hungatei</name>
    <dbReference type="NCBI Taxonomy" id="185008"/>
    <lineage>
        <taxon>Bacteria</taxon>
        <taxon>Bacillati</taxon>
        <taxon>Bacillota</taxon>
        <taxon>Clostridia</taxon>
        <taxon>Lachnospirales</taxon>
        <taxon>Lachnospiraceae</taxon>
        <taxon>Butyrivibrio</taxon>
    </lineage>
</organism>
<dbReference type="Proteomes" id="UP000183047">
    <property type="component" value="Unassembled WGS sequence"/>
</dbReference>
<keyword evidence="1" id="KW-0812">Transmembrane</keyword>
<feature type="transmembrane region" description="Helical" evidence="1">
    <location>
        <begin position="382"/>
        <end position="399"/>
    </location>
</feature>
<proteinExistence type="predicted"/>
<reference evidence="3" key="1">
    <citation type="submission" date="2016-10" db="EMBL/GenBank/DDBJ databases">
        <authorList>
            <person name="Varghese N."/>
            <person name="Submissions S."/>
        </authorList>
    </citation>
    <scope>NUCLEOTIDE SEQUENCE [LARGE SCALE GENOMIC DNA]</scope>
    <source>
        <strain evidence="3">XBD2006</strain>
    </source>
</reference>
<evidence type="ECO:0000313" key="2">
    <source>
        <dbReference type="EMBL" id="SCY00135.1"/>
    </source>
</evidence>
<dbReference type="AlphaFoldDB" id="A0A1G5CCF0"/>
<sequence>MLKKIKSYFMEFKGLQSLPERYFFPVVLLLYPFFGITKGLDIVDTTYNLGNYEFMGNVDPMWLFSTFLSNLFGNIIMKFPGAGTILGFSVYCTFIISAMALVSYYVLQKWIPGRMVFIGEIIAESLCWAPRVILYHYLPYLLVTVGTLLLIRGVFSKEKQEILLFAAGVCLGLNVLMRFPAIIDCVLILVLWFNSFIAKDKFADVAKKTGICIGGYAAGFGVPLFLISLRYGFNAYPDAISKLFAMTGEATDYSSGGMIADILEAYTHTLGNMLIMIPCLAAGTVMFLVAKKNYVLLKKFLYIAGLLLLAVYYVKKDVFSRNYYYYESMFQAVMMFLIITVILTIADVSGFFNGGVEERTISFAALMLIFILPIGSNNRTMPLVNCLFFVAPAGLWIIQRFLQRFVDNEWIFAWQAMITGVIVVLLVQGAIFHARFSFADHNEATPELKLDTKVTDIAKAIGLVTTKANYDTLSELKNCIESNGLTQGKVLTFGNVPGISYLFDIEPAIDTTWPDLDSYSTVRFASALEKLDLSDNPNPTVVIGKLDDIMSANPNVTEKNNMLLDYIKKHDYNIIFESNRFTVYAVESEE</sequence>
<dbReference type="EMBL" id="FMUR01000006">
    <property type="protein sequence ID" value="SCY00135.1"/>
    <property type="molecule type" value="Genomic_DNA"/>
</dbReference>
<dbReference type="RefSeq" id="WP_074461758.1">
    <property type="nucleotide sequence ID" value="NZ_FMUR01000006.1"/>
</dbReference>
<feature type="transmembrane region" description="Helical" evidence="1">
    <location>
        <begin position="84"/>
        <end position="107"/>
    </location>
</feature>
<feature type="transmembrane region" description="Helical" evidence="1">
    <location>
        <begin position="21"/>
        <end position="40"/>
    </location>
</feature>
<feature type="transmembrane region" description="Helical" evidence="1">
    <location>
        <begin position="296"/>
        <end position="314"/>
    </location>
</feature>
<gene>
    <name evidence="2" type="ORF">SAMN02910451_01051</name>
</gene>
<keyword evidence="1" id="KW-0472">Membrane</keyword>